<evidence type="ECO:0000313" key="2">
    <source>
        <dbReference type="Proteomes" id="UP000814033"/>
    </source>
</evidence>
<comment type="caution">
    <text evidence="1">The sequence shown here is derived from an EMBL/GenBank/DDBJ whole genome shotgun (WGS) entry which is preliminary data.</text>
</comment>
<dbReference type="Proteomes" id="UP000814033">
    <property type="component" value="Unassembled WGS sequence"/>
</dbReference>
<accession>A0ACB8R5S7</accession>
<protein>
    <submittedName>
        <fullName evidence="1">Uncharacterized protein</fullName>
    </submittedName>
</protein>
<sequence length="113" mass="12086">MPNTLSHLVLDLGVAFDDLITVDILLLPNGTLYLSWHRAGVEDSPEQLTGAIPPPPSLAEMLSKAPAGGPPVVRTLNLAVTMPGDANRPSRVKWDEDVRLVQGVEEVLRNASA</sequence>
<organism evidence="1 2">
    <name type="scientific">Auriscalpium vulgare</name>
    <dbReference type="NCBI Taxonomy" id="40419"/>
    <lineage>
        <taxon>Eukaryota</taxon>
        <taxon>Fungi</taxon>
        <taxon>Dikarya</taxon>
        <taxon>Basidiomycota</taxon>
        <taxon>Agaricomycotina</taxon>
        <taxon>Agaricomycetes</taxon>
        <taxon>Russulales</taxon>
        <taxon>Auriscalpiaceae</taxon>
        <taxon>Auriscalpium</taxon>
    </lineage>
</organism>
<name>A0ACB8R5S7_9AGAM</name>
<gene>
    <name evidence="1" type="ORF">FA95DRAFT_1612955</name>
</gene>
<evidence type="ECO:0000313" key="1">
    <source>
        <dbReference type="EMBL" id="KAI0038976.1"/>
    </source>
</evidence>
<reference evidence="1" key="1">
    <citation type="submission" date="2021-02" db="EMBL/GenBank/DDBJ databases">
        <authorList>
            <consortium name="DOE Joint Genome Institute"/>
            <person name="Ahrendt S."/>
            <person name="Looney B.P."/>
            <person name="Miyauchi S."/>
            <person name="Morin E."/>
            <person name="Drula E."/>
            <person name="Courty P.E."/>
            <person name="Chicoki N."/>
            <person name="Fauchery L."/>
            <person name="Kohler A."/>
            <person name="Kuo A."/>
            <person name="Labutti K."/>
            <person name="Pangilinan J."/>
            <person name="Lipzen A."/>
            <person name="Riley R."/>
            <person name="Andreopoulos W."/>
            <person name="He G."/>
            <person name="Johnson J."/>
            <person name="Barry K.W."/>
            <person name="Grigoriev I.V."/>
            <person name="Nagy L."/>
            <person name="Hibbett D."/>
            <person name="Henrissat B."/>
            <person name="Matheny P.B."/>
            <person name="Labbe J."/>
            <person name="Martin F."/>
        </authorList>
    </citation>
    <scope>NUCLEOTIDE SEQUENCE</scope>
    <source>
        <strain evidence="1">FP105234-sp</strain>
    </source>
</reference>
<proteinExistence type="predicted"/>
<keyword evidence="2" id="KW-1185">Reference proteome</keyword>
<reference evidence="1" key="2">
    <citation type="journal article" date="2022" name="New Phytol.">
        <title>Evolutionary transition to the ectomycorrhizal habit in the genomes of a hyperdiverse lineage of mushroom-forming fungi.</title>
        <authorList>
            <person name="Looney B."/>
            <person name="Miyauchi S."/>
            <person name="Morin E."/>
            <person name="Drula E."/>
            <person name="Courty P.E."/>
            <person name="Kohler A."/>
            <person name="Kuo A."/>
            <person name="LaButti K."/>
            <person name="Pangilinan J."/>
            <person name="Lipzen A."/>
            <person name="Riley R."/>
            <person name="Andreopoulos W."/>
            <person name="He G."/>
            <person name="Johnson J."/>
            <person name="Nolan M."/>
            <person name="Tritt A."/>
            <person name="Barry K.W."/>
            <person name="Grigoriev I.V."/>
            <person name="Nagy L.G."/>
            <person name="Hibbett D."/>
            <person name="Henrissat B."/>
            <person name="Matheny P.B."/>
            <person name="Labbe J."/>
            <person name="Martin F.M."/>
        </authorList>
    </citation>
    <scope>NUCLEOTIDE SEQUENCE</scope>
    <source>
        <strain evidence="1">FP105234-sp</strain>
    </source>
</reference>
<dbReference type="EMBL" id="MU276378">
    <property type="protein sequence ID" value="KAI0038976.1"/>
    <property type="molecule type" value="Genomic_DNA"/>
</dbReference>